<dbReference type="EMBL" id="ACEQ02000013">
    <property type="protein sequence ID" value="EEZ75713.1"/>
    <property type="molecule type" value="Genomic_DNA"/>
</dbReference>
<proteinExistence type="predicted"/>
<dbReference type="PATRIC" id="fig|546265.8.peg.1131"/>
<accession>D0W9Q5</accession>
<evidence type="ECO:0000313" key="1">
    <source>
        <dbReference type="EMBL" id="EEZ75713.1"/>
    </source>
</evidence>
<dbReference type="RefSeq" id="WP_003709161.1">
    <property type="nucleotide sequence ID" value="NZ_KN046803.1"/>
</dbReference>
<gene>
    <name evidence="1" type="ORF">NEILACOT_04268</name>
</gene>
<dbReference type="Proteomes" id="UP000003843">
    <property type="component" value="Unassembled WGS sequence"/>
</dbReference>
<sequence length="79" mass="9298">MTSILIFEVMVMDENILLETIGKHNQAFNTDFEVIKIDYDEAIFCTIQVSKYTYADLFNLGHHLSIVEHLMRERGETDW</sequence>
<comment type="caution">
    <text evidence="1">The sequence shown here is derived from an EMBL/GenBank/DDBJ whole genome shotgun (WGS) entry which is preliminary data.</text>
</comment>
<name>D0W9Q5_NEILA</name>
<protein>
    <submittedName>
        <fullName evidence="1">Uncharacterized protein</fullName>
    </submittedName>
</protein>
<dbReference type="AlphaFoldDB" id="D0W9Q5"/>
<organism evidence="1 2">
    <name type="scientific">Neisseria lactamica ATCC 23970</name>
    <dbReference type="NCBI Taxonomy" id="546265"/>
    <lineage>
        <taxon>Bacteria</taxon>
        <taxon>Pseudomonadati</taxon>
        <taxon>Pseudomonadota</taxon>
        <taxon>Betaproteobacteria</taxon>
        <taxon>Neisseriales</taxon>
        <taxon>Neisseriaceae</taxon>
        <taxon>Neisseria</taxon>
    </lineage>
</organism>
<reference evidence="1 2" key="1">
    <citation type="submission" date="2009-10" db="EMBL/GenBank/DDBJ databases">
        <authorList>
            <person name="Weinstock G."/>
            <person name="Sodergren E."/>
            <person name="Clifton S."/>
            <person name="Fulton L."/>
            <person name="Fulton B."/>
            <person name="Courtney L."/>
            <person name="Fronick C."/>
            <person name="Harrison M."/>
            <person name="Strong C."/>
            <person name="Farmer C."/>
            <person name="Delahaunty K."/>
            <person name="Markovic C."/>
            <person name="Hall O."/>
            <person name="Minx P."/>
            <person name="Tomlinson C."/>
            <person name="Mitreva M."/>
            <person name="Nelson J."/>
            <person name="Hou S."/>
            <person name="Wollam A."/>
            <person name="Pepin K.H."/>
            <person name="Johnson M."/>
            <person name="Bhonagiri V."/>
            <person name="Nash W.E."/>
            <person name="Warren W."/>
            <person name="Chinwalla A."/>
            <person name="Mardis E.R."/>
            <person name="Wilson R.K."/>
        </authorList>
    </citation>
    <scope>NUCLEOTIDE SEQUENCE [LARGE SCALE GENOMIC DNA]</scope>
    <source>
        <strain evidence="1 2">ATCC 23970</strain>
    </source>
</reference>
<evidence type="ECO:0000313" key="2">
    <source>
        <dbReference type="Proteomes" id="UP000003843"/>
    </source>
</evidence>
<dbReference type="GeneID" id="61224604"/>